<protein>
    <submittedName>
        <fullName evidence="14">Type II secretion system protein GspD</fullName>
    </submittedName>
</protein>
<dbReference type="PRINTS" id="PR00811">
    <property type="entry name" value="BCTERIALGSPD"/>
</dbReference>
<dbReference type="InterPro" id="IPR013356">
    <property type="entry name" value="T2SS_GspD"/>
</dbReference>
<keyword evidence="8" id="KW-0472">Membrane</keyword>
<dbReference type="InterPro" id="IPR050810">
    <property type="entry name" value="Bact_Secretion_Sys_Channel"/>
</dbReference>
<reference evidence="14 15" key="1">
    <citation type="submission" date="2018-08" db="EMBL/GenBank/DDBJ databases">
        <title>Flavobacterium tibetense sp. nov., isolated from a wetland YonghuCo on Tibetan Plateau.</title>
        <authorList>
            <person name="Phurbu D."/>
            <person name="Lu H."/>
            <person name="Xing P."/>
        </authorList>
    </citation>
    <scope>NUCLEOTIDE SEQUENCE [LARGE SCALE GENOMIC DNA]</scope>
    <source>
        <strain evidence="14 15">DJC</strain>
    </source>
</reference>
<evidence type="ECO:0000256" key="10">
    <source>
        <dbReference type="RuleBase" id="RU004004"/>
    </source>
</evidence>
<evidence type="ECO:0000259" key="13">
    <source>
        <dbReference type="Pfam" id="PF21305"/>
    </source>
</evidence>
<dbReference type="PROSITE" id="PS00875">
    <property type="entry name" value="T2SP_D"/>
    <property type="match status" value="1"/>
</dbReference>
<keyword evidence="4" id="KW-1134">Transmembrane beta strand</keyword>
<evidence type="ECO:0000256" key="6">
    <source>
        <dbReference type="ARBA" id="ARBA00022729"/>
    </source>
</evidence>
<evidence type="ECO:0000313" key="15">
    <source>
        <dbReference type="Proteomes" id="UP000284547"/>
    </source>
</evidence>
<dbReference type="PRINTS" id="PR01032">
    <property type="entry name" value="PHAGEIV"/>
</dbReference>
<dbReference type="InterPro" id="IPR038591">
    <property type="entry name" value="NolW-like_sf"/>
</dbReference>
<dbReference type="InterPro" id="IPR005644">
    <property type="entry name" value="NolW-like"/>
</dbReference>
<dbReference type="OrthoDB" id="9775455at2"/>
<dbReference type="InterPro" id="IPR001775">
    <property type="entry name" value="GspD/PilQ"/>
</dbReference>
<dbReference type="GO" id="GO:0015628">
    <property type="term" value="P:protein secretion by the type II secretion system"/>
    <property type="evidence" value="ECO:0007669"/>
    <property type="project" value="InterPro"/>
</dbReference>
<dbReference type="NCBIfam" id="TIGR02517">
    <property type="entry name" value="type_II_gspD"/>
    <property type="match status" value="1"/>
</dbReference>
<accession>A0A411YYE8</accession>
<keyword evidence="3 10" id="KW-0813">Transport</keyword>
<name>A0A411YYE8_9RHOB</name>
<feature type="domain" description="Type II/III secretion system secretin-like" evidence="11">
    <location>
        <begin position="477"/>
        <end position="643"/>
    </location>
</feature>
<dbReference type="Pfam" id="PF03958">
    <property type="entry name" value="Secretin_N"/>
    <property type="match status" value="3"/>
</dbReference>
<dbReference type="GO" id="GO:0009279">
    <property type="term" value="C:cell outer membrane"/>
    <property type="evidence" value="ECO:0007669"/>
    <property type="project" value="UniProtKB-SubCell"/>
</dbReference>
<keyword evidence="9" id="KW-0998">Cell outer membrane</keyword>
<dbReference type="InterPro" id="IPR004846">
    <property type="entry name" value="T2SS/T3SS_dom"/>
</dbReference>
<feature type="domain" description="GspD-like N0" evidence="13">
    <location>
        <begin position="99"/>
        <end position="168"/>
    </location>
</feature>
<keyword evidence="7" id="KW-0653">Protein transport</keyword>
<comment type="similarity">
    <text evidence="2">Belongs to the bacterial secretin family. GSP D subfamily.</text>
</comment>
<keyword evidence="15" id="KW-1185">Reference proteome</keyword>
<keyword evidence="5" id="KW-0812">Transmembrane</keyword>
<evidence type="ECO:0000256" key="1">
    <source>
        <dbReference type="ARBA" id="ARBA00004442"/>
    </source>
</evidence>
<dbReference type="RefSeq" id="WP_118155411.1">
    <property type="nucleotide sequence ID" value="NZ_QWEY01000011.1"/>
</dbReference>
<evidence type="ECO:0000256" key="8">
    <source>
        <dbReference type="ARBA" id="ARBA00023136"/>
    </source>
</evidence>
<dbReference type="Pfam" id="PF21305">
    <property type="entry name" value="type_II_gspD_N0"/>
    <property type="match status" value="1"/>
</dbReference>
<evidence type="ECO:0000256" key="4">
    <source>
        <dbReference type="ARBA" id="ARBA00022452"/>
    </source>
</evidence>
<comment type="subcellular location">
    <subcellularLocation>
        <location evidence="1 10">Cell outer membrane</location>
    </subcellularLocation>
</comment>
<proteinExistence type="inferred from homology"/>
<evidence type="ECO:0000259" key="12">
    <source>
        <dbReference type="Pfam" id="PF03958"/>
    </source>
</evidence>
<keyword evidence="6" id="KW-0732">Signal</keyword>
<dbReference type="PANTHER" id="PTHR30332">
    <property type="entry name" value="PROBABLE GENERAL SECRETION PATHWAY PROTEIN D"/>
    <property type="match status" value="1"/>
</dbReference>
<gene>
    <name evidence="14" type="primary">gspD</name>
    <name evidence="14" type="ORF">D1012_17725</name>
</gene>
<evidence type="ECO:0000259" key="11">
    <source>
        <dbReference type="Pfam" id="PF00263"/>
    </source>
</evidence>
<evidence type="ECO:0000256" key="5">
    <source>
        <dbReference type="ARBA" id="ARBA00022692"/>
    </source>
</evidence>
<evidence type="ECO:0000256" key="9">
    <source>
        <dbReference type="ARBA" id="ARBA00023237"/>
    </source>
</evidence>
<dbReference type="InterPro" id="IPR049371">
    <property type="entry name" value="GspD-like_N0"/>
</dbReference>
<dbReference type="Proteomes" id="UP000284547">
    <property type="component" value="Unassembled WGS sequence"/>
</dbReference>
<dbReference type="AlphaFoldDB" id="A0A411YYE8"/>
<dbReference type="Gene3D" id="3.55.50.30">
    <property type="match status" value="1"/>
</dbReference>
<dbReference type="PROSITE" id="PS51257">
    <property type="entry name" value="PROKAR_LIPOPROTEIN"/>
    <property type="match status" value="1"/>
</dbReference>
<feature type="domain" description="NolW-like" evidence="12">
    <location>
        <begin position="257"/>
        <end position="323"/>
    </location>
</feature>
<dbReference type="GO" id="GO:0015627">
    <property type="term" value="C:type II protein secretion system complex"/>
    <property type="evidence" value="ECO:0007669"/>
    <property type="project" value="InterPro"/>
</dbReference>
<evidence type="ECO:0000256" key="7">
    <source>
        <dbReference type="ARBA" id="ARBA00022927"/>
    </source>
</evidence>
<dbReference type="PANTHER" id="PTHR30332:SF25">
    <property type="entry name" value="SECRETIN XPSD"/>
    <property type="match status" value="1"/>
</dbReference>
<evidence type="ECO:0000313" key="14">
    <source>
        <dbReference type="EMBL" id="RGP35901.1"/>
    </source>
</evidence>
<dbReference type="InterPro" id="IPR004845">
    <property type="entry name" value="T2SS_GspD_CS"/>
</dbReference>
<dbReference type="Pfam" id="PF00263">
    <property type="entry name" value="Secretin"/>
    <property type="match status" value="1"/>
</dbReference>
<feature type="domain" description="NolW-like" evidence="12">
    <location>
        <begin position="195"/>
        <end position="251"/>
    </location>
</feature>
<sequence>MRSMWLRAIGMTLGICGVAVLAGCVENGPGRSSGFFGADGPNRGGVASRGITQHGLVGGGVAPGALQRGSDVFLDSTGGGLEDRRAIVVPEDGQRVQLSLVNASIDAAAKAVLSDTLGLNYVIDTGVQGSITIQTTGAIPKDALLDLFETSLQANNAQLRKEGAVVRIVPGASGNSTFRVAGRDALTGSSIMVAPLRFVSATEMVKLLEPLSEQGLKVVAEQRRNLLLFSGSPALMESALDALNLFDVDVLQGKSVALVRLRSADPEAVVPELQRIFEAEEGGMLNGVVEFIPNPRLSSILVISSRATYVAKAQRWIRELDQTAAGSSTYLATYELQNRSASEVAPILNELLQGGSPAPAGGEAQVQMASFGDEGSSMRVAADDSRNALIVMGDRNDHDQVTSLLRSLDSSARQVLLEATIAEVTLNDEIKIGTRWFFESGKWDFRFSDLSSGGVSGNSPGFTAVFGSGDANVALSALASVTDVKVISAPTLMVMDNKEGILQIGDQVPIARQNSTSSDTPNAPVLTQVEYRDTGIILRVKPRIGDGGRVMLDISQEVSDVAETRTSGIDSPTIRQRKVQTTVALGDGQTLALGGLVQETDNATNSQVPGLGKVPVVGNLFRSKNSRKGRTELLILIRPRVVRNEGEAADATAYWRGKVSGSNSLLNAGLGSARHTVRDYSH</sequence>
<evidence type="ECO:0000256" key="2">
    <source>
        <dbReference type="ARBA" id="ARBA00006980"/>
    </source>
</evidence>
<dbReference type="EMBL" id="QWEY01000011">
    <property type="protein sequence ID" value="RGP35901.1"/>
    <property type="molecule type" value="Genomic_DNA"/>
</dbReference>
<organism evidence="14 15">
    <name type="scientific">Pseudotabrizicola alkalilacus</name>
    <dbReference type="NCBI Taxonomy" id="2305252"/>
    <lineage>
        <taxon>Bacteria</taxon>
        <taxon>Pseudomonadati</taxon>
        <taxon>Pseudomonadota</taxon>
        <taxon>Alphaproteobacteria</taxon>
        <taxon>Rhodobacterales</taxon>
        <taxon>Paracoccaceae</taxon>
        <taxon>Pseudotabrizicola</taxon>
    </lineage>
</organism>
<evidence type="ECO:0000256" key="3">
    <source>
        <dbReference type="ARBA" id="ARBA00022448"/>
    </source>
</evidence>
<comment type="caution">
    <text evidence="14">The sequence shown here is derived from an EMBL/GenBank/DDBJ whole genome shotgun (WGS) entry which is preliminary data.</text>
</comment>
<dbReference type="Gene3D" id="3.30.1370.120">
    <property type="match status" value="3"/>
</dbReference>
<feature type="domain" description="NolW-like" evidence="12">
    <location>
        <begin position="333"/>
        <end position="414"/>
    </location>
</feature>